<dbReference type="KEGG" id="vg:24171875"/>
<organism evidence="1 3">
    <name type="scientific">Synechococcus phage ACG-2014f</name>
    <dbReference type="NCBI Taxonomy" id="1493511"/>
    <lineage>
        <taxon>Viruses</taxon>
        <taxon>Duplodnaviria</taxon>
        <taxon>Heunggongvirae</taxon>
        <taxon>Uroviricota</taxon>
        <taxon>Caudoviricetes</taxon>
        <taxon>Pantevenvirales</taxon>
        <taxon>Kyanoviridae</taxon>
        <taxon>Atlauavirus</taxon>
        <taxon>Atlauavirus tusconc8</taxon>
    </lineage>
</organism>
<proteinExistence type="predicted"/>
<dbReference type="GeneID" id="24171875"/>
<evidence type="ECO:0000313" key="2">
    <source>
        <dbReference type="EMBL" id="AIX21636.1"/>
    </source>
</evidence>
<protein>
    <submittedName>
        <fullName evidence="1">Uncharacterized protein</fullName>
    </submittedName>
</protein>
<evidence type="ECO:0000313" key="4">
    <source>
        <dbReference type="Proteomes" id="UP000185320"/>
    </source>
</evidence>
<dbReference type="EMBL" id="KJ019037">
    <property type="protein sequence ID" value="AIX16550.1"/>
    <property type="molecule type" value="Genomic_DNA"/>
</dbReference>
<dbReference type="Proteomes" id="UP000185320">
    <property type="component" value="Segment"/>
</dbReference>
<dbReference type="EMBL" id="KJ019059">
    <property type="protein sequence ID" value="AIX21636.1"/>
    <property type="molecule type" value="Genomic_DNA"/>
</dbReference>
<evidence type="ECO:0000313" key="3">
    <source>
        <dbReference type="Proteomes" id="UP000185318"/>
    </source>
</evidence>
<keyword evidence="4" id="KW-1185">Reference proteome</keyword>
<reference evidence="3 4" key="1">
    <citation type="submission" date="2013-12" db="EMBL/GenBank/DDBJ databases">
        <title>Ecological redundancy of diverse viral populations within a natural community.</title>
        <authorList>
            <person name="Gregory A.C."/>
            <person name="LaButti K."/>
            <person name="Copeland A."/>
            <person name="Woyke T."/>
            <person name="Sullivan M.B."/>
        </authorList>
    </citation>
    <scope>NUCLEOTIDE SEQUENCE [LARGE SCALE GENOMIC DNA]</scope>
    <source>
        <strain evidence="1">Syn7803C58</strain>
        <strain evidence="2">Syn7803C90</strain>
    </source>
</reference>
<sequence>MDFVAFMIDKENALSLIQSLHESADKCSKDGRRIMEANYTKLADMMMEQYLVSESIHRKRKRNNGDYIG</sequence>
<evidence type="ECO:0000313" key="1">
    <source>
        <dbReference type="EMBL" id="AIX16550.1"/>
    </source>
</evidence>
<gene>
    <name evidence="1" type="ORF">Syn7803C58_25</name>
    <name evidence="2" type="ORF">Syn7803C90_25</name>
</gene>
<dbReference type="OrthoDB" id="40746at10239"/>
<accession>A0A0E3EV03</accession>
<dbReference type="RefSeq" id="YP_009134236.1">
    <property type="nucleotide sequence ID" value="NC_026927.1"/>
</dbReference>
<name>A0A0E3EV03_9CAUD</name>
<dbReference type="Proteomes" id="UP000185318">
    <property type="component" value="Segment"/>
</dbReference>